<dbReference type="EMBL" id="VIKS01000008">
    <property type="protein sequence ID" value="TQV87424.1"/>
    <property type="molecule type" value="Genomic_DNA"/>
</dbReference>
<keyword evidence="1" id="KW-0812">Transmembrane</keyword>
<keyword evidence="1" id="KW-1133">Transmembrane helix</keyword>
<keyword evidence="1" id="KW-0472">Membrane</keyword>
<feature type="transmembrane region" description="Helical" evidence="1">
    <location>
        <begin position="7"/>
        <end position="25"/>
    </location>
</feature>
<dbReference type="Proteomes" id="UP000315439">
    <property type="component" value="Unassembled WGS sequence"/>
</dbReference>
<name>A0A545UD75_9GAMM</name>
<accession>A0A545UD75</accession>
<protein>
    <submittedName>
        <fullName evidence="2">Uncharacterized protein</fullName>
    </submittedName>
</protein>
<evidence type="ECO:0000313" key="3">
    <source>
        <dbReference type="Proteomes" id="UP000315439"/>
    </source>
</evidence>
<comment type="caution">
    <text evidence="2">The sequence shown here is derived from an EMBL/GenBank/DDBJ whole genome shotgun (WGS) entry which is preliminary data.</text>
</comment>
<gene>
    <name evidence="2" type="ORF">FLL46_13350</name>
</gene>
<evidence type="ECO:0000256" key="1">
    <source>
        <dbReference type="SAM" id="Phobius"/>
    </source>
</evidence>
<reference evidence="2 3" key="1">
    <citation type="submission" date="2019-07" db="EMBL/GenBank/DDBJ databases">
        <title>Draft genome for Aliikangiella sp. M105.</title>
        <authorList>
            <person name="Wang G."/>
        </authorList>
    </citation>
    <scope>NUCLEOTIDE SEQUENCE [LARGE SCALE GENOMIC DNA]</scope>
    <source>
        <strain evidence="2 3">M105</strain>
    </source>
</reference>
<feature type="transmembrane region" description="Helical" evidence="1">
    <location>
        <begin position="45"/>
        <end position="64"/>
    </location>
</feature>
<proteinExistence type="predicted"/>
<dbReference type="RefSeq" id="WP_142894144.1">
    <property type="nucleotide sequence ID" value="NZ_ML660164.1"/>
</dbReference>
<dbReference type="AlphaFoldDB" id="A0A545UD75"/>
<organism evidence="2 3">
    <name type="scientific">Aliikangiella coralliicola</name>
    <dbReference type="NCBI Taxonomy" id="2592383"/>
    <lineage>
        <taxon>Bacteria</taxon>
        <taxon>Pseudomonadati</taxon>
        <taxon>Pseudomonadota</taxon>
        <taxon>Gammaproteobacteria</taxon>
        <taxon>Oceanospirillales</taxon>
        <taxon>Pleioneaceae</taxon>
        <taxon>Aliikangiella</taxon>
    </lineage>
</organism>
<evidence type="ECO:0000313" key="2">
    <source>
        <dbReference type="EMBL" id="TQV87424.1"/>
    </source>
</evidence>
<sequence>MKGIGFVLALIVFIAIISGVGYALYEGWGFLSHQWTMLDTTRKPVVALLSSAIVISALLVILFTHSSFKKSLNSSSGKTMAYNNFMNWYVNAHENKYTNINIETIKTIRNEILLWAGNHVVKQFNKLYDELKNQNQNSENIEKYARHIYIEIQRDLGRRGSMKLRQI</sequence>
<keyword evidence="3" id="KW-1185">Reference proteome</keyword>